<name>A0A1Y2HW28_9FUNG</name>
<dbReference type="PANTHER" id="PTHR10064">
    <property type="entry name" value="60S RIBOSOMAL PROTEIN L22"/>
    <property type="match status" value="1"/>
</dbReference>
<dbReference type="Gene3D" id="3.30.1360.210">
    <property type="match status" value="1"/>
</dbReference>
<evidence type="ECO:0000313" key="5">
    <source>
        <dbReference type="Proteomes" id="UP000193411"/>
    </source>
</evidence>
<comment type="similarity">
    <text evidence="1">Belongs to the eukaryotic ribosomal protein eL22 family.</text>
</comment>
<dbReference type="GO" id="GO:0003723">
    <property type="term" value="F:RNA binding"/>
    <property type="evidence" value="ECO:0007669"/>
    <property type="project" value="TreeGrafter"/>
</dbReference>
<keyword evidence="2 4" id="KW-0689">Ribosomal protein</keyword>
<dbReference type="InterPro" id="IPR002671">
    <property type="entry name" value="Ribosomal_eL22"/>
</dbReference>
<accession>A0A1Y2HW28</accession>
<dbReference type="EMBL" id="MCFL01000010">
    <property type="protein sequence ID" value="ORZ37961.1"/>
    <property type="molecule type" value="Genomic_DNA"/>
</dbReference>
<evidence type="ECO:0000313" key="4">
    <source>
        <dbReference type="EMBL" id="ORZ37961.1"/>
    </source>
</evidence>
<dbReference type="PANTHER" id="PTHR10064:SF31">
    <property type="entry name" value="LARGE RIBOSOMAL SUBUNIT PROTEIN EL22A-RELATED"/>
    <property type="match status" value="1"/>
</dbReference>
<dbReference type="GO" id="GO:0005840">
    <property type="term" value="C:ribosome"/>
    <property type="evidence" value="ECO:0007669"/>
    <property type="project" value="UniProtKB-KW"/>
</dbReference>
<dbReference type="Pfam" id="PF01776">
    <property type="entry name" value="Ribosomal_L22e"/>
    <property type="match status" value="1"/>
</dbReference>
<keyword evidence="5" id="KW-1185">Reference proteome</keyword>
<dbReference type="AlphaFoldDB" id="A0A1Y2HW28"/>
<dbReference type="FunFam" id="3.30.1360.210:FF:000001">
    <property type="entry name" value="60S ribosomal protein L22 1"/>
    <property type="match status" value="1"/>
</dbReference>
<reference evidence="4 5" key="1">
    <citation type="submission" date="2016-07" db="EMBL/GenBank/DDBJ databases">
        <title>Pervasive Adenine N6-methylation of Active Genes in Fungi.</title>
        <authorList>
            <consortium name="DOE Joint Genome Institute"/>
            <person name="Mondo S.J."/>
            <person name="Dannebaum R.O."/>
            <person name="Kuo R.C."/>
            <person name="Labutti K."/>
            <person name="Haridas S."/>
            <person name="Kuo A."/>
            <person name="Salamov A."/>
            <person name="Ahrendt S.R."/>
            <person name="Lipzen A."/>
            <person name="Sullivan W."/>
            <person name="Andreopoulos W.B."/>
            <person name="Clum A."/>
            <person name="Lindquist E."/>
            <person name="Daum C."/>
            <person name="Ramamoorthy G.K."/>
            <person name="Gryganskyi A."/>
            <person name="Culley D."/>
            <person name="Magnuson J.K."/>
            <person name="James T.Y."/>
            <person name="O'Malley M.A."/>
            <person name="Stajich J.E."/>
            <person name="Spatafora J.W."/>
            <person name="Visel A."/>
            <person name="Grigoriev I.V."/>
        </authorList>
    </citation>
    <scope>NUCLEOTIDE SEQUENCE [LARGE SCALE GENOMIC DNA]</scope>
    <source>
        <strain evidence="4 5">PL171</strain>
    </source>
</reference>
<dbReference type="GO" id="GO:0003735">
    <property type="term" value="F:structural constituent of ribosome"/>
    <property type="evidence" value="ECO:0007669"/>
    <property type="project" value="InterPro"/>
</dbReference>
<sequence length="116" mass="13329">MAPQTPKIYKVTLDCAQAASDKIFDAAAFEKFLHDRFKVNGRTNNLGEAVKIARDGDSKVTVTSTVPFSKRYVKYLAKKFLKKYQLRDWLRVVASDRNSFQLRYFNIDQAAEEADE</sequence>
<dbReference type="InterPro" id="IPR038526">
    <property type="entry name" value="Ribosomal_eL22_sf"/>
</dbReference>
<protein>
    <submittedName>
        <fullName evidence="4">Ribosomal protein L22e</fullName>
    </submittedName>
</protein>
<gene>
    <name evidence="4" type="ORF">BCR44DRAFT_1429331</name>
</gene>
<comment type="caution">
    <text evidence="4">The sequence shown here is derived from an EMBL/GenBank/DDBJ whole genome shotgun (WGS) entry which is preliminary data.</text>
</comment>
<organism evidence="4 5">
    <name type="scientific">Catenaria anguillulae PL171</name>
    <dbReference type="NCBI Taxonomy" id="765915"/>
    <lineage>
        <taxon>Eukaryota</taxon>
        <taxon>Fungi</taxon>
        <taxon>Fungi incertae sedis</taxon>
        <taxon>Blastocladiomycota</taxon>
        <taxon>Blastocladiomycetes</taxon>
        <taxon>Blastocladiales</taxon>
        <taxon>Catenariaceae</taxon>
        <taxon>Catenaria</taxon>
    </lineage>
</organism>
<dbReference type="GO" id="GO:1990904">
    <property type="term" value="C:ribonucleoprotein complex"/>
    <property type="evidence" value="ECO:0007669"/>
    <property type="project" value="UniProtKB-KW"/>
</dbReference>
<proteinExistence type="inferred from homology"/>
<keyword evidence="3" id="KW-0687">Ribonucleoprotein</keyword>
<evidence type="ECO:0000256" key="1">
    <source>
        <dbReference type="ARBA" id="ARBA00007817"/>
    </source>
</evidence>
<dbReference type="STRING" id="765915.A0A1Y2HW28"/>
<dbReference type="Proteomes" id="UP000193411">
    <property type="component" value="Unassembled WGS sequence"/>
</dbReference>
<evidence type="ECO:0000256" key="3">
    <source>
        <dbReference type="ARBA" id="ARBA00023274"/>
    </source>
</evidence>
<dbReference type="GO" id="GO:0005737">
    <property type="term" value="C:cytoplasm"/>
    <property type="evidence" value="ECO:0007669"/>
    <property type="project" value="UniProtKB-ARBA"/>
</dbReference>
<evidence type="ECO:0000256" key="2">
    <source>
        <dbReference type="ARBA" id="ARBA00022980"/>
    </source>
</evidence>
<dbReference type="GO" id="GO:0002181">
    <property type="term" value="P:cytoplasmic translation"/>
    <property type="evidence" value="ECO:0007669"/>
    <property type="project" value="TreeGrafter"/>
</dbReference>
<dbReference type="OrthoDB" id="10259820at2759"/>